<accession>A0AAV4FQZ1</accession>
<dbReference type="Proteomes" id="UP000762676">
    <property type="component" value="Unassembled WGS sequence"/>
</dbReference>
<feature type="domain" description="PiggyBac transposable element-derived protein" evidence="1">
    <location>
        <begin position="54"/>
        <end position="145"/>
    </location>
</feature>
<dbReference type="PANTHER" id="PTHR47055:SF3">
    <property type="entry name" value="PHORBOL-ESTER_DAG-TYPE DOMAIN-CONTAINING PROTEIN"/>
    <property type="match status" value="1"/>
</dbReference>
<dbReference type="PANTHER" id="PTHR47055">
    <property type="entry name" value="DDE_TNP_1_7 DOMAIN-CONTAINING PROTEIN"/>
    <property type="match status" value="1"/>
</dbReference>
<organism evidence="2 3">
    <name type="scientific">Elysia marginata</name>
    <dbReference type="NCBI Taxonomy" id="1093978"/>
    <lineage>
        <taxon>Eukaryota</taxon>
        <taxon>Metazoa</taxon>
        <taxon>Spiralia</taxon>
        <taxon>Lophotrochozoa</taxon>
        <taxon>Mollusca</taxon>
        <taxon>Gastropoda</taxon>
        <taxon>Heterobranchia</taxon>
        <taxon>Euthyneura</taxon>
        <taxon>Panpulmonata</taxon>
        <taxon>Sacoglossa</taxon>
        <taxon>Placobranchoidea</taxon>
        <taxon>Plakobranchidae</taxon>
        <taxon>Elysia</taxon>
    </lineage>
</organism>
<name>A0AAV4FQZ1_9GAST</name>
<evidence type="ECO:0000259" key="1">
    <source>
        <dbReference type="Pfam" id="PF13843"/>
    </source>
</evidence>
<dbReference type="GO" id="GO:0043565">
    <property type="term" value="F:sequence-specific DNA binding"/>
    <property type="evidence" value="ECO:0007669"/>
    <property type="project" value="TreeGrafter"/>
</dbReference>
<evidence type="ECO:0000313" key="3">
    <source>
        <dbReference type="Proteomes" id="UP000762676"/>
    </source>
</evidence>
<evidence type="ECO:0000313" key="2">
    <source>
        <dbReference type="EMBL" id="GFR75614.1"/>
    </source>
</evidence>
<reference evidence="2 3" key="1">
    <citation type="journal article" date="2021" name="Elife">
        <title>Chloroplast acquisition without the gene transfer in kleptoplastic sea slugs, Plakobranchus ocellatus.</title>
        <authorList>
            <person name="Maeda T."/>
            <person name="Takahashi S."/>
            <person name="Yoshida T."/>
            <person name="Shimamura S."/>
            <person name="Takaki Y."/>
            <person name="Nagai Y."/>
            <person name="Toyoda A."/>
            <person name="Suzuki Y."/>
            <person name="Arimoto A."/>
            <person name="Ishii H."/>
            <person name="Satoh N."/>
            <person name="Nishiyama T."/>
            <person name="Hasebe M."/>
            <person name="Maruyama T."/>
            <person name="Minagawa J."/>
            <person name="Obokata J."/>
            <person name="Shigenobu S."/>
        </authorList>
    </citation>
    <scope>NUCLEOTIDE SEQUENCE [LARGE SCALE GENOMIC DNA]</scope>
</reference>
<gene>
    <name evidence="2" type="ORF">ElyMa_003925000</name>
</gene>
<sequence>MILFYGKHSLKQCIRGKPIKFGYKQWVVATPLGYAAYLDLHQGASAGHDRQHGIVVCAWDDNSVVTLASNKDGVFPMARPSRWSIQEKKKVQIDQPCIVQAYNNYTGRVDRLDQNVGAYRIAIHSKKWWWPLFAFLPYAAVNNAWLLFRMSPAHGHTPLINLGSR</sequence>
<dbReference type="Pfam" id="PF13843">
    <property type="entry name" value="DDE_Tnp_1_7"/>
    <property type="match status" value="1"/>
</dbReference>
<dbReference type="InterPro" id="IPR052638">
    <property type="entry name" value="PiggyBac_TE-derived"/>
</dbReference>
<keyword evidence="3" id="KW-1185">Reference proteome</keyword>
<dbReference type="InterPro" id="IPR029526">
    <property type="entry name" value="PGBD"/>
</dbReference>
<dbReference type="AlphaFoldDB" id="A0AAV4FQZ1"/>
<protein>
    <submittedName>
        <fullName evidence="2">PiggyBac transposable element-derived protein 3</fullName>
    </submittedName>
</protein>
<dbReference type="EMBL" id="BMAT01007972">
    <property type="protein sequence ID" value="GFR75614.1"/>
    <property type="molecule type" value="Genomic_DNA"/>
</dbReference>
<proteinExistence type="predicted"/>
<comment type="caution">
    <text evidence="2">The sequence shown here is derived from an EMBL/GenBank/DDBJ whole genome shotgun (WGS) entry which is preliminary data.</text>
</comment>